<protein>
    <recommendedName>
        <fullName evidence="2">CRISPR type III-B/RAMP module-associated protein Cmr5</fullName>
    </recommendedName>
</protein>
<dbReference type="AlphaFoldDB" id="A0AAT9GVH7"/>
<sequence length="130" mass="14896">MSLQQTNSIEKLLDDATELAISASRPSGRGNKPEVDKSTVENLLSYLQLRKNINELLAYIIRQMGRGEIDKETGSLLLSKLRGKDYETAVTFLGYFKWIYEALTSRELQDKRAQLNNVKEFKKLVEILSR</sequence>
<dbReference type="EMBL" id="AP031322">
    <property type="protein sequence ID" value="BFH74746.1"/>
    <property type="molecule type" value="Genomic_DNA"/>
</dbReference>
<reference evidence="1" key="1">
    <citation type="submission" date="2024-03" db="EMBL/GenBank/DDBJ databases">
        <title>Complete genome sequence of Sulfurisphaera javensis strain KD-1.</title>
        <authorList>
            <person name="Sakai H."/>
            <person name="Nur N."/>
            <person name="Suwanto A."/>
            <person name="Kurosawa N."/>
        </authorList>
    </citation>
    <scope>NUCLEOTIDE SEQUENCE</scope>
    <source>
        <strain evidence="1">KD-1</strain>
    </source>
</reference>
<dbReference type="GeneID" id="92355642"/>
<organism evidence="1">
    <name type="scientific">Sulfurisphaera javensis</name>
    <dbReference type="NCBI Taxonomy" id="2049879"/>
    <lineage>
        <taxon>Archaea</taxon>
        <taxon>Thermoproteota</taxon>
        <taxon>Thermoprotei</taxon>
        <taxon>Sulfolobales</taxon>
        <taxon>Sulfolobaceae</taxon>
        <taxon>Sulfurisphaera</taxon>
    </lineage>
</organism>
<evidence type="ECO:0008006" key="2">
    <source>
        <dbReference type="Google" id="ProtNLM"/>
    </source>
</evidence>
<name>A0AAT9GVH7_9CREN</name>
<accession>A0AAT9GVH7</accession>
<gene>
    <name evidence="1" type="ORF">SJAV_26900</name>
</gene>
<proteinExistence type="predicted"/>
<dbReference type="KEGG" id="sjv:SJAV_26900"/>
<dbReference type="RefSeq" id="WP_369610224.1">
    <property type="nucleotide sequence ID" value="NZ_AP031322.1"/>
</dbReference>
<evidence type="ECO:0000313" key="1">
    <source>
        <dbReference type="EMBL" id="BFH74746.1"/>
    </source>
</evidence>